<dbReference type="EMBL" id="JAUSQM010000001">
    <property type="protein sequence ID" value="MDP9822052.1"/>
    <property type="molecule type" value="Genomic_DNA"/>
</dbReference>
<keyword evidence="2" id="KW-0408">Iron</keyword>
<comment type="similarity">
    <text evidence="1">Belongs to the bacterial solute-binding protein 1 family.</text>
</comment>
<dbReference type="Proteomes" id="UP001240447">
    <property type="component" value="Unassembled WGS sequence"/>
</dbReference>
<keyword evidence="2" id="KW-0406">Ion transport</keyword>
<feature type="signal peptide" evidence="4">
    <location>
        <begin position="1"/>
        <end position="23"/>
    </location>
</feature>
<keyword evidence="2" id="KW-0813">Transport</keyword>
<sequence length="344" mass="36106">MTRPSRSARILVPLLLLAAPVLAACGGSGDGGEEGNGDEALVVYVGRDEELVAPLIEQFTDETGIEVEARYAGTTDHLATLLEEGDNTPADVFLSQDAGALGALSDADMLQPLSAEITDAVRPGFTSTDGSWVGVTGRARVIAYNSDALTEDEVPDSVLALTDDTWEGRVGFPPGNASFQAFVTAFRVAEGDDAAQSWLEGMAGNDVQTFESNGDVLEAVDSGVLDLGLINHYYLYRNAAEVGMDNLTARLKFPAAGDPGALVNVTGAGALSEHPAAEEFIAYLVSEDGQRYFVEETFEYPLVPSVEAPEGLPSLEDIDGPISDLGDLADLEASLLMIDEAGLS</sequence>
<dbReference type="PIRSF" id="PIRSF002825">
    <property type="entry name" value="CfbpA"/>
    <property type="match status" value="1"/>
</dbReference>
<gene>
    <name evidence="5" type="ORF">J2S59_001861</name>
</gene>
<evidence type="ECO:0000313" key="5">
    <source>
        <dbReference type="EMBL" id="MDP9822052.1"/>
    </source>
</evidence>
<accession>A0ABT9NNP7</accession>
<dbReference type="PANTHER" id="PTHR30006:SF15">
    <property type="entry name" value="IRON-UTILIZATION PERIPLASMIC PROTEIN"/>
    <property type="match status" value="1"/>
</dbReference>
<dbReference type="PANTHER" id="PTHR30006">
    <property type="entry name" value="THIAMINE-BINDING PERIPLASMIC PROTEIN-RELATED"/>
    <property type="match status" value="1"/>
</dbReference>
<reference evidence="5 6" key="1">
    <citation type="submission" date="2023-07" db="EMBL/GenBank/DDBJ databases">
        <title>Sequencing the genomes of 1000 actinobacteria strains.</title>
        <authorList>
            <person name="Klenk H.-P."/>
        </authorList>
    </citation>
    <scope>NUCLEOTIDE SEQUENCE [LARGE SCALE GENOMIC DNA]</scope>
    <source>
        <strain evidence="5 6">GD13</strain>
    </source>
</reference>
<evidence type="ECO:0000256" key="1">
    <source>
        <dbReference type="ARBA" id="ARBA00008520"/>
    </source>
</evidence>
<comment type="caution">
    <text evidence="5">The sequence shown here is derived from an EMBL/GenBank/DDBJ whole genome shotgun (WGS) entry which is preliminary data.</text>
</comment>
<evidence type="ECO:0000256" key="4">
    <source>
        <dbReference type="SAM" id="SignalP"/>
    </source>
</evidence>
<evidence type="ECO:0000256" key="2">
    <source>
        <dbReference type="ARBA" id="ARBA00022496"/>
    </source>
</evidence>
<dbReference type="RefSeq" id="WP_306825036.1">
    <property type="nucleotide sequence ID" value="NZ_JAUSQM010000001.1"/>
</dbReference>
<dbReference type="SUPFAM" id="SSF53850">
    <property type="entry name" value="Periplasmic binding protein-like II"/>
    <property type="match status" value="1"/>
</dbReference>
<dbReference type="Gene3D" id="3.40.190.10">
    <property type="entry name" value="Periplasmic binding protein-like II"/>
    <property type="match status" value="2"/>
</dbReference>
<keyword evidence="2" id="KW-0410">Iron transport</keyword>
<organism evidence="5 6">
    <name type="scientific">Nocardioides massiliensis</name>
    <dbReference type="NCBI Taxonomy" id="1325935"/>
    <lineage>
        <taxon>Bacteria</taxon>
        <taxon>Bacillati</taxon>
        <taxon>Actinomycetota</taxon>
        <taxon>Actinomycetes</taxon>
        <taxon>Propionibacteriales</taxon>
        <taxon>Nocardioidaceae</taxon>
        <taxon>Nocardioides</taxon>
    </lineage>
</organism>
<feature type="chain" id="PRO_5045645230" evidence="4">
    <location>
        <begin position="24"/>
        <end position="344"/>
    </location>
</feature>
<evidence type="ECO:0000256" key="3">
    <source>
        <dbReference type="ARBA" id="ARBA00022729"/>
    </source>
</evidence>
<dbReference type="PROSITE" id="PS51257">
    <property type="entry name" value="PROKAR_LIPOPROTEIN"/>
    <property type="match status" value="1"/>
</dbReference>
<keyword evidence="3 4" id="KW-0732">Signal</keyword>
<proteinExistence type="inferred from homology"/>
<name>A0ABT9NNP7_9ACTN</name>
<evidence type="ECO:0000313" key="6">
    <source>
        <dbReference type="Proteomes" id="UP001240447"/>
    </source>
</evidence>
<dbReference type="CDD" id="cd13543">
    <property type="entry name" value="PBP2_Fbp"/>
    <property type="match status" value="1"/>
</dbReference>
<dbReference type="Pfam" id="PF13343">
    <property type="entry name" value="SBP_bac_6"/>
    <property type="match status" value="1"/>
</dbReference>
<keyword evidence="6" id="KW-1185">Reference proteome</keyword>
<dbReference type="InterPro" id="IPR026045">
    <property type="entry name" value="Ferric-bd"/>
</dbReference>
<protein>
    <submittedName>
        <fullName evidence="5">Iron(III) transport system substrate-binding protein</fullName>
    </submittedName>
</protein>